<evidence type="ECO:0008006" key="3">
    <source>
        <dbReference type="Google" id="ProtNLM"/>
    </source>
</evidence>
<accession>A0ABN5NRH7</accession>
<evidence type="ECO:0000313" key="1">
    <source>
        <dbReference type="EMBL" id="AXR63333.1"/>
    </source>
</evidence>
<keyword evidence="2" id="KW-1185">Reference proteome</keyword>
<gene>
    <name evidence="1" type="ORF">DQM28_02930</name>
</gene>
<sequence length="67" mass="8050">MDSESNSFYKVRTCSLSGYLSKQLRFSIFLFLRTNCRFLIRTESGEFRIYETLYPNFIMRQESEKNG</sequence>
<organism evidence="1 2">
    <name type="scientific">Leptospira mayottensis</name>
    <dbReference type="NCBI Taxonomy" id="1137606"/>
    <lineage>
        <taxon>Bacteria</taxon>
        <taxon>Pseudomonadati</taxon>
        <taxon>Spirochaetota</taxon>
        <taxon>Spirochaetia</taxon>
        <taxon>Leptospirales</taxon>
        <taxon>Leptospiraceae</taxon>
        <taxon>Leptospira</taxon>
    </lineage>
</organism>
<evidence type="ECO:0000313" key="2">
    <source>
        <dbReference type="Proteomes" id="UP000258889"/>
    </source>
</evidence>
<protein>
    <recommendedName>
        <fullName evidence="3">DUF1564 family protein</fullName>
    </recommendedName>
</protein>
<dbReference type="EMBL" id="CP030144">
    <property type="protein sequence ID" value="AXR63333.1"/>
    <property type="molecule type" value="Genomic_DNA"/>
</dbReference>
<reference evidence="1 2" key="1">
    <citation type="submission" date="2018-09" db="EMBL/GenBank/DDBJ databases">
        <title>Complete Genome sequences of three Leptospira mayottensis isolates obtained from Tenrecid mammals endemic to the Malagasy region.</title>
        <authorList>
            <person name="Cordonin C."/>
            <person name="Toty C."/>
        </authorList>
    </citation>
    <scope>NUCLEOTIDE SEQUENCE [LARGE SCALE GENOMIC DNA]</scope>
    <source>
        <strain evidence="1 2">MDI222</strain>
    </source>
</reference>
<name>A0ABN5NRH7_9LEPT</name>
<proteinExistence type="predicted"/>
<dbReference type="Proteomes" id="UP000258889">
    <property type="component" value="Chromosome i"/>
</dbReference>